<proteinExistence type="predicted"/>
<keyword evidence="7" id="KW-1185">Reference proteome</keyword>
<evidence type="ECO:0000256" key="1">
    <source>
        <dbReference type="ARBA" id="ARBA00022771"/>
    </source>
</evidence>
<feature type="transmembrane region" description="Helical" evidence="4">
    <location>
        <begin position="67"/>
        <end position="90"/>
    </location>
</feature>
<sequence>MILDIFISLKHAITYFFIANYNVGQFIVSTSCLVVKTLYEVAEKIFCVLGIIIGDFHLFLQDFLREIVNFINIISTLFEDTVNVSLWIVSKVWSLLADGISVSKLETLNFFSSIYIFVRDLIISFINFVELCASGIWYLLTILPLSVYYSVIYSFNILKNVRSNMDSLCSTVITSYSEIEIPVGTVTRLLIFIIITYIIKRFYILFCRLSRKTSRLLYQIIVERFITFKFKTKTAWMQLVNKLFLKKSDNFEKSQISQLCIICEERSRCIVIVPCGHLCLCKECNDILKEYDHNCPICRQNIEQAVIVFL</sequence>
<feature type="transmembrane region" description="Helical" evidence="4">
    <location>
        <begin position="186"/>
        <end position="206"/>
    </location>
</feature>
<evidence type="ECO:0000313" key="7">
    <source>
        <dbReference type="Proteomes" id="UP001431783"/>
    </source>
</evidence>
<accession>A0AAW1TZ03</accession>
<dbReference type="Gene3D" id="3.30.40.10">
    <property type="entry name" value="Zinc/RING finger domain, C3HC4 (zinc finger)"/>
    <property type="match status" value="1"/>
</dbReference>
<gene>
    <name evidence="6" type="ORF">WA026_022673</name>
</gene>
<feature type="domain" description="RING-type" evidence="5">
    <location>
        <begin position="260"/>
        <end position="299"/>
    </location>
</feature>
<protein>
    <recommendedName>
        <fullName evidence="5">RING-type domain-containing protein</fullName>
    </recommendedName>
</protein>
<evidence type="ECO:0000313" key="6">
    <source>
        <dbReference type="EMBL" id="KAK9873441.1"/>
    </source>
</evidence>
<keyword evidence="4" id="KW-0472">Membrane</keyword>
<feature type="transmembrane region" description="Helical" evidence="4">
    <location>
        <begin position="110"/>
        <end position="129"/>
    </location>
</feature>
<keyword evidence="4" id="KW-1133">Transmembrane helix</keyword>
<dbReference type="Proteomes" id="UP001431783">
    <property type="component" value="Unassembled WGS sequence"/>
</dbReference>
<dbReference type="AlphaFoldDB" id="A0AAW1TZ03"/>
<comment type="caution">
    <text evidence="6">The sequence shown here is derived from an EMBL/GenBank/DDBJ whole genome shotgun (WGS) entry which is preliminary data.</text>
</comment>
<dbReference type="EMBL" id="JARQZJ010000020">
    <property type="protein sequence ID" value="KAK9873441.1"/>
    <property type="molecule type" value="Genomic_DNA"/>
</dbReference>
<organism evidence="6 7">
    <name type="scientific">Henosepilachna vigintioctopunctata</name>
    <dbReference type="NCBI Taxonomy" id="420089"/>
    <lineage>
        <taxon>Eukaryota</taxon>
        <taxon>Metazoa</taxon>
        <taxon>Ecdysozoa</taxon>
        <taxon>Arthropoda</taxon>
        <taxon>Hexapoda</taxon>
        <taxon>Insecta</taxon>
        <taxon>Pterygota</taxon>
        <taxon>Neoptera</taxon>
        <taxon>Endopterygota</taxon>
        <taxon>Coleoptera</taxon>
        <taxon>Polyphaga</taxon>
        <taxon>Cucujiformia</taxon>
        <taxon>Coccinelloidea</taxon>
        <taxon>Coccinellidae</taxon>
        <taxon>Epilachninae</taxon>
        <taxon>Epilachnini</taxon>
        <taxon>Henosepilachna</taxon>
    </lineage>
</organism>
<keyword evidence="2" id="KW-0862">Zinc</keyword>
<reference evidence="6 7" key="1">
    <citation type="submission" date="2023-03" db="EMBL/GenBank/DDBJ databases">
        <title>Genome insight into feeding habits of ladybird beetles.</title>
        <authorList>
            <person name="Li H.-S."/>
            <person name="Huang Y.-H."/>
            <person name="Pang H."/>
        </authorList>
    </citation>
    <scope>NUCLEOTIDE SEQUENCE [LARGE SCALE GENOMIC DNA]</scope>
    <source>
        <strain evidence="6">SYSU_2023b</strain>
        <tissue evidence="6">Whole body</tissue>
    </source>
</reference>
<keyword evidence="1 3" id="KW-0479">Metal-binding</keyword>
<name>A0AAW1TZ03_9CUCU</name>
<dbReference type="InterPro" id="IPR013083">
    <property type="entry name" value="Znf_RING/FYVE/PHD"/>
</dbReference>
<dbReference type="PANTHER" id="PTHR22696">
    <property type="entry name" value="E3 UBIQUITIN-PROTEIN LIGASE RNF26"/>
    <property type="match status" value="1"/>
</dbReference>
<feature type="transmembrane region" description="Helical" evidence="4">
    <location>
        <begin position="12"/>
        <end position="35"/>
    </location>
</feature>
<feature type="transmembrane region" description="Helical" evidence="4">
    <location>
        <begin position="41"/>
        <end position="60"/>
    </location>
</feature>
<dbReference type="GO" id="GO:0008270">
    <property type="term" value="F:zinc ion binding"/>
    <property type="evidence" value="ECO:0007669"/>
    <property type="project" value="UniProtKB-KW"/>
</dbReference>
<evidence type="ECO:0000259" key="5">
    <source>
        <dbReference type="PROSITE" id="PS50089"/>
    </source>
</evidence>
<dbReference type="SUPFAM" id="SSF57850">
    <property type="entry name" value="RING/U-box"/>
    <property type="match status" value="1"/>
</dbReference>
<evidence type="ECO:0000256" key="3">
    <source>
        <dbReference type="PROSITE-ProRule" id="PRU00175"/>
    </source>
</evidence>
<evidence type="ECO:0000256" key="2">
    <source>
        <dbReference type="ARBA" id="ARBA00022833"/>
    </source>
</evidence>
<feature type="transmembrane region" description="Helical" evidence="4">
    <location>
        <begin position="136"/>
        <end position="158"/>
    </location>
</feature>
<evidence type="ECO:0000256" key="4">
    <source>
        <dbReference type="SAM" id="Phobius"/>
    </source>
</evidence>
<keyword evidence="4" id="KW-0812">Transmembrane</keyword>
<keyword evidence="1 3" id="KW-0863">Zinc-finger</keyword>
<dbReference type="PROSITE" id="PS50089">
    <property type="entry name" value="ZF_RING_2"/>
    <property type="match status" value="1"/>
</dbReference>
<dbReference type="Pfam" id="PF13920">
    <property type="entry name" value="zf-C3HC4_3"/>
    <property type="match status" value="1"/>
</dbReference>
<dbReference type="InterPro" id="IPR001841">
    <property type="entry name" value="Znf_RING"/>
</dbReference>